<dbReference type="AlphaFoldDB" id="A0A1A9F491"/>
<dbReference type="EMBL" id="CP015839">
    <property type="protein sequence ID" value="ANG64892.1"/>
    <property type="molecule type" value="Genomic_DNA"/>
</dbReference>
<name>A0A1A9F491_9GAMM</name>
<dbReference type="Gene3D" id="3.10.450.50">
    <property type="match status" value="1"/>
</dbReference>
<dbReference type="InterPro" id="IPR032710">
    <property type="entry name" value="NTF2-like_dom_sf"/>
</dbReference>
<sequence>MENTAYTGDFGSKEFYSVMTLVQDYFDGLHYGEVSKLKAIFHTDAFLKAPGLRRSLDQWLDAVASRPVPDQQGRPYDFKLISIEIIKDQAMVKLECPLFDHFYVDFLSLLKENGRWLVVNKMYSDLREDFPLKR</sequence>
<evidence type="ECO:0008006" key="3">
    <source>
        <dbReference type="Google" id="ProtNLM"/>
    </source>
</evidence>
<gene>
    <name evidence="1" type="ORF">A8C75_22020</name>
</gene>
<dbReference type="RefSeq" id="WP_067386593.1">
    <property type="nucleotide sequence ID" value="NZ_CP015839.1"/>
</dbReference>
<evidence type="ECO:0000313" key="1">
    <source>
        <dbReference type="EMBL" id="ANG64892.1"/>
    </source>
</evidence>
<evidence type="ECO:0000313" key="2">
    <source>
        <dbReference type="Proteomes" id="UP000078070"/>
    </source>
</evidence>
<organism evidence="1 2">
    <name type="scientific">Marinobacterium aestuarii</name>
    <dbReference type="NCBI Taxonomy" id="1821621"/>
    <lineage>
        <taxon>Bacteria</taxon>
        <taxon>Pseudomonadati</taxon>
        <taxon>Pseudomonadota</taxon>
        <taxon>Gammaproteobacteria</taxon>
        <taxon>Oceanospirillales</taxon>
        <taxon>Oceanospirillaceae</taxon>
        <taxon>Marinobacterium</taxon>
    </lineage>
</organism>
<dbReference type="KEGG" id="mars:A8C75_22020"/>
<dbReference type="STRING" id="1821621.A8C75_22020"/>
<keyword evidence="2" id="KW-1185">Reference proteome</keyword>
<dbReference type="InterPro" id="IPR039437">
    <property type="entry name" value="FrzH/put_lumazine-bd"/>
</dbReference>
<dbReference type="Pfam" id="PF12893">
    <property type="entry name" value="Lumazine_bd_2"/>
    <property type="match status" value="1"/>
</dbReference>
<proteinExistence type="predicted"/>
<accession>A0A1A9F491</accession>
<dbReference type="Proteomes" id="UP000078070">
    <property type="component" value="Chromosome"/>
</dbReference>
<protein>
    <recommendedName>
        <fullName evidence="3">Nuclear transport factor 2 family protein</fullName>
    </recommendedName>
</protein>
<dbReference type="SUPFAM" id="SSF54427">
    <property type="entry name" value="NTF2-like"/>
    <property type="match status" value="1"/>
</dbReference>
<reference evidence="2" key="1">
    <citation type="submission" date="2016-05" db="EMBL/GenBank/DDBJ databases">
        <authorList>
            <person name="Baek K."/>
            <person name="Yang S.-J."/>
        </authorList>
    </citation>
    <scope>NUCLEOTIDE SEQUENCE [LARGE SCALE GENOMIC DNA]</scope>
    <source>
        <strain evidence="2">ST58-10</strain>
    </source>
</reference>
<dbReference type="OrthoDB" id="5676998at2"/>
<reference evidence="1 2" key="2">
    <citation type="journal article" date="2018" name="Int. J. Syst. Evol. Microbiol.">
        <title>Marinobacterium aestuarii sp. nov., a benzene-degrading marine bacterium isolated from estuary sediment.</title>
        <authorList>
            <person name="Bae S.S."/>
            <person name="Jung J."/>
            <person name="Chung D."/>
            <person name="Baek K."/>
        </authorList>
    </citation>
    <scope>NUCLEOTIDE SEQUENCE [LARGE SCALE GENOMIC DNA]</scope>
    <source>
        <strain evidence="1 2">ST58-10</strain>
    </source>
</reference>